<dbReference type="PANTHER" id="PTHR46355:SF1">
    <property type="entry name" value="STING ER EXIT PROTEIN"/>
    <property type="match status" value="1"/>
</dbReference>
<evidence type="ECO:0000256" key="1">
    <source>
        <dbReference type="ARBA" id="ARBA00024205"/>
    </source>
</evidence>
<comment type="similarity">
    <text evidence="1">Belongs to the STEEP1 family.</text>
</comment>
<reference evidence="3 4" key="1">
    <citation type="submission" date="2014-06" db="EMBL/GenBank/DDBJ databases">
        <authorList>
            <person name="Swart Estienne"/>
        </authorList>
    </citation>
    <scope>NUCLEOTIDE SEQUENCE [LARGE SCALE GENOMIC DNA]</scope>
    <source>
        <strain evidence="3 4">130c</strain>
    </source>
</reference>
<dbReference type="Pfam" id="PF25809">
    <property type="entry name" value="STEEP1"/>
    <property type="match status" value="1"/>
</dbReference>
<sequence>MSQRYRNQPVFKPQEQLSFDQIEKEYHTYYCAVCGAIALVTSIKLDELLLRRSDNAYILECDQHYHKKFLSKQTKFTVIHRETGVEKQYRWRCKECQGVVGYQTYEYEDTDIIVGPGSASGKNQQQMQEDRDNRKHFYLKSNALVKNAEDSELLIQAKEFREQMSR</sequence>
<dbReference type="InterPro" id="IPR057965">
    <property type="entry name" value="STEEP1_dom"/>
</dbReference>
<feature type="domain" description="STEEP1" evidence="2">
    <location>
        <begin position="22"/>
        <end position="146"/>
    </location>
</feature>
<dbReference type="GO" id="GO:0090158">
    <property type="term" value="P:endoplasmic reticulum membrane organization"/>
    <property type="evidence" value="ECO:0007669"/>
    <property type="project" value="TreeGrafter"/>
</dbReference>
<protein>
    <recommendedName>
        <fullName evidence="2">STEEP1 domain-containing protein</fullName>
    </recommendedName>
</protein>
<evidence type="ECO:0000259" key="2">
    <source>
        <dbReference type="Pfam" id="PF25809"/>
    </source>
</evidence>
<dbReference type="AlphaFoldDB" id="A0A078AH30"/>
<name>A0A078AH30_STYLE</name>
<dbReference type="GO" id="GO:0005737">
    <property type="term" value="C:cytoplasm"/>
    <property type="evidence" value="ECO:0007669"/>
    <property type="project" value="GOC"/>
</dbReference>
<dbReference type="GO" id="GO:0006888">
    <property type="term" value="P:endoplasmic reticulum to Golgi vesicle-mediated transport"/>
    <property type="evidence" value="ECO:0007669"/>
    <property type="project" value="TreeGrafter"/>
</dbReference>
<dbReference type="InParanoid" id="A0A078AH30"/>
<gene>
    <name evidence="3" type="primary">Contig12455.g13290</name>
    <name evidence="3" type="ORF">STYLEM_10146</name>
</gene>
<proteinExistence type="inferred from homology"/>
<keyword evidence="4" id="KW-1185">Reference proteome</keyword>
<accession>A0A078AH30</accession>
<evidence type="ECO:0000313" key="3">
    <source>
        <dbReference type="EMBL" id="CDW81136.1"/>
    </source>
</evidence>
<dbReference type="OrthoDB" id="418131at2759"/>
<evidence type="ECO:0000313" key="4">
    <source>
        <dbReference type="Proteomes" id="UP000039865"/>
    </source>
</evidence>
<dbReference type="OMA" id="IKRSNCV"/>
<organism evidence="3 4">
    <name type="scientific">Stylonychia lemnae</name>
    <name type="common">Ciliate</name>
    <dbReference type="NCBI Taxonomy" id="5949"/>
    <lineage>
        <taxon>Eukaryota</taxon>
        <taxon>Sar</taxon>
        <taxon>Alveolata</taxon>
        <taxon>Ciliophora</taxon>
        <taxon>Intramacronucleata</taxon>
        <taxon>Spirotrichea</taxon>
        <taxon>Stichotrichia</taxon>
        <taxon>Sporadotrichida</taxon>
        <taxon>Oxytrichidae</taxon>
        <taxon>Stylonychinae</taxon>
        <taxon>Stylonychia</taxon>
    </lineage>
</organism>
<dbReference type="InterPro" id="IPR029704">
    <property type="entry name" value="STEEP-like"/>
</dbReference>
<dbReference type="PANTHER" id="PTHR46355">
    <property type="entry name" value="UPF0428 PROTEIN CXORF56"/>
    <property type="match status" value="1"/>
</dbReference>
<dbReference type="EMBL" id="CCKQ01009637">
    <property type="protein sequence ID" value="CDW81136.1"/>
    <property type="molecule type" value="Genomic_DNA"/>
</dbReference>
<dbReference type="Proteomes" id="UP000039865">
    <property type="component" value="Unassembled WGS sequence"/>
</dbReference>